<proteinExistence type="predicted"/>
<reference evidence="2" key="1">
    <citation type="submission" date="2017-01" db="EMBL/GenBank/DDBJ databases">
        <authorList>
            <person name="Wang Y."/>
            <person name="White M."/>
            <person name="Kvist S."/>
            <person name="Moncalvo J.-M."/>
        </authorList>
    </citation>
    <scope>NUCLEOTIDE SEQUENCE [LARGE SCALE GENOMIC DNA]</scope>
    <source>
        <strain evidence="2">ID-206-W2</strain>
    </source>
</reference>
<dbReference type="Proteomes" id="UP000187429">
    <property type="component" value="Unassembled WGS sequence"/>
</dbReference>
<comment type="caution">
    <text evidence="1">The sequence shown here is derived from an EMBL/GenBank/DDBJ whole genome shotgun (WGS) entry which is preliminary data.</text>
</comment>
<gene>
    <name evidence="1" type="ORF">AYI69_g10828</name>
</gene>
<protein>
    <submittedName>
        <fullName evidence="1">Uncharacterized protein</fullName>
    </submittedName>
</protein>
<dbReference type="EMBL" id="LSSM01007181">
    <property type="protein sequence ID" value="OMJ09069.1"/>
    <property type="molecule type" value="Genomic_DNA"/>
</dbReference>
<evidence type="ECO:0000313" key="1">
    <source>
        <dbReference type="EMBL" id="OMJ09069.1"/>
    </source>
</evidence>
<keyword evidence="2" id="KW-1185">Reference proteome</keyword>
<evidence type="ECO:0000313" key="2">
    <source>
        <dbReference type="Proteomes" id="UP000187429"/>
    </source>
</evidence>
<sequence>MKHKSCRKYLRFCSNVQSYQLRVIPIGLSLSPHTITKILRLVLNLAQTQKIRETDKRRKDVAHIPSELYKKGTSDFSGAPTATINATPTAGAEEPILVEELILEIDRLPYRRSNVESTVMERKFEIMEWFLVPTGNTRS</sequence>
<name>A0A1R1X371_9FUNG</name>
<accession>A0A1R1X371</accession>
<organism evidence="1 2">
    <name type="scientific">Smittium culicis</name>
    <dbReference type="NCBI Taxonomy" id="133412"/>
    <lineage>
        <taxon>Eukaryota</taxon>
        <taxon>Fungi</taxon>
        <taxon>Fungi incertae sedis</taxon>
        <taxon>Zoopagomycota</taxon>
        <taxon>Kickxellomycotina</taxon>
        <taxon>Harpellomycetes</taxon>
        <taxon>Harpellales</taxon>
        <taxon>Legeriomycetaceae</taxon>
        <taxon>Smittium</taxon>
    </lineage>
</organism>
<dbReference type="AlphaFoldDB" id="A0A1R1X371"/>
<dbReference type="OrthoDB" id="7756796at2759"/>